<dbReference type="NCBIfam" id="TIGR00455">
    <property type="entry name" value="apsK"/>
    <property type="match status" value="1"/>
</dbReference>
<name>A0ABW0QVF0_9BACL</name>
<dbReference type="InterPro" id="IPR002891">
    <property type="entry name" value="APS"/>
</dbReference>
<dbReference type="PANTHER" id="PTHR42700:SF1">
    <property type="entry name" value="SULFATE ADENYLYLTRANSFERASE"/>
    <property type="match status" value="1"/>
</dbReference>
<dbReference type="NCBIfam" id="NF004041">
    <property type="entry name" value="PRK05541.1"/>
    <property type="match status" value="1"/>
</dbReference>
<dbReference type="GO" id="GO:0004020">
    <property type="term" value="F:adenylylsulfate kinase activity"/>
    <property type="evidence" value="ECO:0007669"/>
    <property type="project" value="UniProtKB-EC"/>
</dbReference>
<keyword evidence="5 6" id="KW-0067">ATP-binding</keyword>
<comment type="pathway">
    <text evidence="6">Sulfur metabolism; hydrogen sulfide biosynthesis; sulfite from sulfate: step 2/3.</text>
</comment>
<proteinExistence type="inferred from homology"/>
<dbReference type="InterPro" id="IPR027417">
    <property type="entry name" value="P-loop_NTPase"/>
</dbReference>
<keyword evidence="9" id="KW-1185">Reference proteome</keyword>
<comment type="similarity">
    <text evidence="6">Belongs to the APS kinase family.</text>
</comment>
<evidence type="ECO:0000256" key="6">
    <source>
        <dbReference type="RuleBase" id="RU004347"/>
    </source>
</evidence>
<dbReference type="InterPro" id="IPR059117">
    <property type="entry name" value="APS_kinase_dom"/>
</dbReference>
<dbReference type="RefSeq" id="WP_378110813.1">
    <property type="nucleotide sequence ID" value="NZ_JBHSNC010000017.1"/>
</dbReference>
<dbReference type="Proteomes" id="UP001596108">
    <property type="component" value="Unassembled WGS sequence"/>
</dbReference>
<evidence type="ECO:0000259" key="7">
    <source>
        <dbReference type="Pfam" id="PF01583"/>
    </source>
</evidence>
<evidence type="ECO:0000256" key="5">
    <source>
        <dbReference type="ARBA" id="ARBA00022840"/>
    </source>
</evidence>
<dbReference type="EMBL" id="JBHSNC010000017">
    <property type="protein sequence ID" value="MFC5528944.1"/>
    <property type="molecule type" value="Genomic_DNA"/>
</dbReference>
<sequence length="175" mass="20142">MNNAMTIWLTGLSGAGKSTLALEINKILLEKGVKVEILDGDVVRNEIGHMFGYSREERMKMSKVIRFISKTLNKNNISVIVAAIAPFQEMRDLNRQEIDNYVEVYVNCPVDECIRRDTKGLYKKALQGEVRHVVGIDDVYEIPQSYDIELRTDQELIDESVRKLKEYFDRRLAEG</sequence>
<feature type="domain" description="APS kinase" evidence="7">
    <location>
        <begin position="4"/>
        <end position="150"/>
    </location>
</feature>
<comment type="function">
    <text evidence="6">Catalyzes the synthesis of activated sulfate.</text>
</comment>
<evidence type="ECO:0000313" key="9">
    <source>
        <dbReference type="Proteomes" id="UP001596108"/>
    </source>
</evidence>
<dbReference type="Gene3D" id="3.40.50.300">
    <property type="entry name" value="P-loop containing nucleotide triphosphate hydrolases"/>
    <property type="match status" value="1"/>
</dbReference>
<reference evidence="9" key="1">
    <citation type="journal article" date="2019" name="Int. J. Syst. Evol. Microbiol.">
        <title>The Global Catalogue of Microorganisms (GCM) 10K type strain sequencing project: providing services to taxonomists for standard genome sequencing and annotation.</title>
        <authorList>
            <consortium name="The Broad Institute Genomics Platform"/>
            <consortium name="The Broad Institute Genome Sequencing Center for Infectious Disease"/>
            <person name="Wu L."/>
            <person name="Ma J."/>
        </authorList>
    </citation>
    <scope>NUCLEOTIDE SEQUENCE [LARGE SCALE GENOMIC DNA]</scope>
    <source>
        <strain evidence="9">CGMCC 1.18578</strain>
    </source>
</reference>
<evidence type="ECO:0000313" key="8">
    <source>
        <dbReference type="EMBL" id="MFC5528944.1"/>
    </source>
</evidence>
<dbReference type="SUPFAM" id="SSF52540">
    <property type="entry name" value="P-loop containing nucleoside triphosphate hydrolases"/>
    <property type="match status" value="1"/>
</dbReference>
<dbReference type="InterPro" id="IPR050512">
    <property type="entry name" value="Sulf_AdTrans/APS_kinase"/>
</dbReference>
<evidence type="ECO:0000256" key="3">
    <source>
        <dbReference type="ARBA" id="ARBA00022679"/>
    </source>
</evidence>
<dbReference type="EC" id="2.7.1.25" evidence="2 6"/>
<keyword evidence="6 8" id="KW-0418">Kinase</keyword>
<dbReference type="PANTHER" id="PTHR42700">
    <property type="entry name" value="SULFATE ADENYLYLTRANSFERASE"/>
    <property type="match status" value="1"/>
</dbReference>
<protein>
    <recommendedName>
        <fullName evidence="2 6">Adenylyl-sulfate kinase</fullName>
        <ecNumber evidence="2 6">2.7.1.25</ecNumber>
    </recommendedName>
</protein>
<keyword evidence="4 6" id="KW-0547">Nucleotide-binding</keyword>
<keyword evidence="3 6" id="KW-0808">Transferase</keyword>
<dbReference type="Pfam" id="PF01583">
    <property type="entry name" value="APS_kinase"/>
    <property type="match status" value="1"/>
</dbReference>
<accession>A0ABW0QVF0</accession>
<evidence type="ECO:0000256" key="2">
    <source>
        <dbReference type="ARBA" id="ARBA00012121"/>
    </source>
</evidence>
<comment type="caution">
    <text evidence="8">The sequence shown here is derived from an EMBL/GenBank/DDBJ whole genome shotgun (WGS) entry which is preliminary data.</text>
</comment>
<organism evidence="8 9">
    <name type="scientific">Cohnella yongneupensis</name>
    <dbReference type="NCBI Taxonomy" id="425006"/>
    <lineage>
        <taxon>Bacteria</taxon>
        <taxon>Bacillati</taxon>
        <taxon>Bacillota</taxon>
        <taxon>Bacilli</taxon>
        <taxon>Bacillales</taxon>
        <taxon>Paenibacillaceae</taxon>
        <taxon>Cohnella</taxon>
    </lineage>
</organism>
<gene>
    <name evidence="8" type="primary">cysC</name>
    <name evidence="8" type="ORF">ACFPQ4_05685</name>
</gene>
<evidence type="ECO:0000256" key="4">
    <source>
        <dbReference type="ARBA" id="ARBA00022741"/>
    </source>
</evidence>
<dbReference type="CDD" id="cd02027">
    <property type="entry name" value="APSK"/>
    <property type="match status" value="1"/>
</dbReference>
<comment type="catalytic activity">
    <reaction evidence="1 6">
        <text>adenosine 5'-phosphosulfate + ATP = 3'-phosphoadenylyl sulfate + ADP + H(+)</text>
        <dbReference type="Rhea" id="RHEA:24152"/>
        <dbReference type="ChEBI" id="CHEBI:15378"/>
        <dbReference type="ChEBI" id="CHEBI:30616"/>
        <dbReference type="ChEBI" id="CHEBI:58243"/>
        <dbReference type="ChEBI" id="CHEBI:58339"/>
        <dbReference type="ChEBI" id="CHEBI:456216"/>
        <dbReference type="EC" id="2.7.1.25"/>
    </reaction>
</comment>
<evidence type="ECO:0000256" key="1">
    <source>
        <dbReference type="ARBA" id="ARBA00001823"/>
    </source>
</evidence>